<sequence>MTRDIYPKEMEADHKAFLQSFFAAVDDAADEDLVNYFTDDATFILGKQQATGRQELLALFASLRAWASTRGHELDQVFMAPGTDSAMMKGTVEYGLVTGGTVATQWAGWAHLVRGDSVRIDRYQIFFASDAAF</sequence>
<dbReference type="InterPro" id="IPR032710">
    <property type="entry name" value="NTF2-like_dom_sf"/>
</dbReference>
<protein>
    <recommendedName>
        <fullName evidence="3">SnoaL-like domain-containing protein</fullName>
    </recommendedName>
</protein>
<dbReference type="GeneID" id="81394375"/>
<accession>A0A9W9KE51</accession>
<dbReference type="OrthoDB" id="3468019at2759"/>
<evidence type="ECO:0000313" key="2">
    <source>
        <dbReference type="Proteomes" id="UP001141434"/>
    </source>
</evidence>
<name>A0A9W9KE51_9EURO</name>
<reference evidence="1" key="2">
    <citation type="journal article" date="2023" name="IMA Fungus">
        <title>Comparative genomic study of the Penicillium genus elucidates a diverse pangenome and 15 lateral gene transfer events.</title>
        <authorList>
            <person name="Petersen C."/>
            <person name="Sorensen T."/>
            <person name="Nielsen M.R."/>
            <person name="Sondergaard T.E."/>
            <person name="Sorensen J.L."/>
            <person name="Fitzpatrick D.A."/>
            <person name="Frisvad J.C."/>
            <person name="Nielsen K.L."/>
        </authorList>
    </citation>
    <scope>NUCLEOTIDE SEQUENCE</scope>
    <source>
        <strain evidence="1">IBT 34128</strain>
    </source>
</reference>
<dbReference type="SUPFAM" id="SSF54427">
    <property type="entry name" value="NTF2-like"/>
    <property type="match status" value="1"/>
</dbReference>
<dbReference type="RefSeq" id="XP_056513234.1">
    <property type="nucleotide sequence ID" value="XM_056655207.1"/>
</dbReference>
<evidence type="ECO:0000313" key="1">
    <source>
        <dbReference type="EMBL" id="KAJ5102403.1"/>
    </source>
</evidence>
<proteinExistence type="predicted"/>
<dbReference type="Gene3D" id="3.10.450.50">
    <property type="match status" value="1"/>
</dbReference>
<dbReference type="Proteomes" id="UP001141434">
    <property type="component" value="Unassembled WGS sequence"/>
</dbReference>
<organism evidence="1 2">
    <name type="scientific">Penicillium alfredii</name>
    <dbReference type="NCBI Taxonomy" id="1506179"/>
    <lineage>
        <taxon>Eukaryota</taxon>
        <taxon>Fungi</taxon>
        <taxon>Dikarya</taxon>
        <taxon>Ascomycota</taxon>
        <taxon>Pezizomycotina</taxon>
        <taxon>Eurotiomycetes</taxon>
        <taxon>Eurotiomycetidae</taxon>
        <taxon>Eurotiales</taxon>
        <taxon>Aspergillaceae</taxon>
        <taxon>Penicillium</taxon>
    </lineage>
</organism>
<dbReference type="AlphaFoldDB" id="A0A9W9KE51"/>
<comment type="caution">
    <text evidence="1">The sequence shown here is derived from an EMBL/GenBank/DDBJ whole genome shotgun (WGS) entry which is preliminary data.</text>
</comment>
<evidence type="ECO:0008006" key="3">
    <source>
        <dbReference type="Google" id="ProtNLM"/>
    </source>
</evidence>
<gene>
    <name evidence="1" type="ORF">NUU61_004625</name>
</gene>
<keyword evidence="2" id="KW-1185">Reference proteome</keyword>
<dbReference type="EMBL" id="JAPMSZ010000005">
    <property type="protein sequence ID" value="KAJ5102403.1"/>
    <property type="molecule type" value="Genomic_DNA"/>
</dbReference>
<reference evidence="1" key="1">
    <citation type="submission" date="2022-11" db="EMBL/GenBank/DDBJ databases">
        <authorList>
            <person name="Petersen C."/>
        </authorList>
    </citation>
    <scope>NUCLEOTIDE SEQUENCE</scope>
    <source>
        <strain evidence="1">IBT 34128</strain>
    </source>
</reference>